<keyword evidence="9" id="KW-1185">Reference proteome</keyword>
<evidence type="ECO:0000313" key="9">
    <source>
        <dbReference type="Proteomes" id="UP000005226"/>
    </source>
</evidence>
<accession>H2SLX9</accession>
<keyword evidence="4" id="KW-0206">Cytoskeleton</keyword>
<dbReference type="GO" id="GO:0001669">
    <property type="term" value="C:acrosomal vesicle"/>
    <property type="evidence" value="ECO:0007669"/>
    <property type="project" value="TreeGrafter"/>
</dbReference>
<protein>
    <recommendedName>
        <fullName evidence="7">Enkurin domain-containing protein</fullName>
    </recommendedName>
</protein>
<reference evidence="8" key="3">
    <citation type="submission" date="2025-09" db="UniProtKB">
        <authorList>
            <consortium name="Ensembl"/>
        </authorList>
    </citation>
    <scope>IDENTIFICATION</scope>
</reference>
<comment type="subcellular location">
    <subcellularLocation>
        <location evidence="1">Cell projection</location>
        <location evidence="1">Cilium</location>
    </subcellularLocation>
    <subcellularLocation>
        <location evidence="2">Cytoplasm</location>
        <location evidence="2">Cytoskeleton</location>
    </subcellularLocation>
</comment>
<dbReference type="Proteomes" id="UP000005226">
    <property type="component" value="Chromosome 5"/>
</dbReference>
<dbReference type="GO" id="GO:0005879">
    <property type="term" value="C:axonemal microtubule"/>
    <property type="evidence" value="ECO:0007669"/>
    <property type="project" value="TreeGrafter"/>
</dbReference>
<keyword evidence="5" id="KW-0966">Cell projection</keyword>
<organism evidence="8 9">
    <name type="scientific">Takifugu rubripes</name>
    <name type="common">Japanese pufferfish</name>
    <name type="synonym">Fugu rubripes</name>
    <dbReference type="NCBI Taxonomy" id="31033"/>
    <lineage>
        <taxon>Eukaryota</taxon>
        <taxon>Metazoa</taxon>
        <taxon>Chordata</taxon>
        <taxon>Craniata</taxon>
        <taxon>Vertebrata</taxon>
        <taxon>Euteleostomi</taxon>
        <taxon>Actinopterygii</taxon>
        <taxon>Neopterygii</taxon>
        <taxon>Teleostei</taxon>
        <taxon>Neoteleostei</taxon>
        <taxon>Acanthomorphata</taxon>
        <taxon>Eupercaria</taxon>
        <taxon>Tetraodontiformes</taxon>
        <taxon>Tetradontoidea</taxon>
        <taxon>Tetraodontidae</taxon>
        <taxon>Takifugu</taxon>
    </lineage>
</organism>
<dbReference type="GO" id="GO:0005516">
    <property type="term" value="F:calmodulin binding"/>
    <property type="evidence" value="ECO:0007669"/>
    <property type="project" value="TreeGrafter"/>
</dbReference>
<evidence type="ECO:0000256" key="6">
    <source>
        <dbReference type="SAM" id="Coils"/>
    </source>
</evidence>
<dbReference type="PANTHER" id="PTHR21490:SF0">
    <property type="entry name" value="ENKURIN"/>
    <property type="match status" value="1"/>
</dbReference>
<dbReference type="STRING" id="31033.ENSTRUP00000026267"/>
<feature type="coiled-coil region" evidence="6">
    <location>
        <begin position="171"/>
        <end position="217"/>
    </location>
</feature>
<name>H2SLX9_TAKRU</name>
<feature type="domain" description="Enkurin" evidence="7">
    <location>
        <begin position="169"/>
        <end position="259"/>
    </location>
</feature>
<proteinExistence type="predicted"/>
<evidence type="ECO:0000259" key="7">
    <source>
        <dbReference type="PROSITE" id="PS51665"/>
    </source>
</evidence>
<dbReference type="AlphaFoldDB" id="H2SLX9"/>
<dbReference type="InterPro" id="IPR027012">
    <property type="entry name" value="Enkurin_dom"/>
</dbReference>
<keyword evidence="3" id="KW-0963">Cytoplasm</keyword>
<reference evidence="8 9" key="1">
    <citation type="journal article" date="2011" name="Genome Biol. Evol.">
        <title>Integration of the genetic map and genome assembly of fugu facilitates insights into distinct features of genome evolution in teleosts and mammals.</title>
        <authorList>
            <person name="Kai W."/>
            <person name="Kikuchi K."/>
            <person name="Tohari S."/>
            <person name="Chew A.K."/>
            <person name="Tay A."/>
            <person name="Fujiwara A."/>
            <person name="Hosoya S."/>
            <person name="Suetake H."/>
            <person name="Naruse K."/>
            <person name="Brenner S."/>
            <person name="Suzuki Y."/>
            <person name="Venkatesh B."/>
        </authorList>
    </citation>
    <scope>NUCLEOTIDE SEQUENCE [LARGE SCALE GENOMIC DNA]</scope>
</reference>
<dbReference type="GeneTree" id="ENSGT01000000218682"/>
<evidence type="ECO:0000256" key="3">
    <source>
        <dbReference type="ARBA" id="ARBA00022490"/>
    </source>
</evidence>
<dbReference type="HOGENOM" id="CLU_1122270_0_0_1"/>
<dbReference type="OMA" id="LNEEYCH"/>
<dbReference type="Ensembl" id="ENSTRUT00000013477.3">
    <property type="protein sequence ID" value="ENSTRUP00000013415.3"/>
    <property type="gene ID" value="ENSTRUG00000032437.1"/>
</dbReference>
<sequence>MLHFNPLCCSGRTLAVDPGFTYNLYTNHEKGLHTCTPRYVSKFRLTVLLEAKANKQAKKTMGPPNEELPDPRNYLKKHAAEHRTLQKLDVERHSPHDNKPPIPPMIAQLPLKSPSDFVKEAVHKEYKTTQPTPKCAVNQNGDKVVVENFGRPIHVKRKDYGLMPLYLQKHIEKEKKDKEAAIRAERELKENIVRGKLEEQQATLECLKKLWSKLNEEYCHLPLIIETRRLINNKKYLEERLAWVEKNIQYMEKCRHIFLYLMNEPWKCPVYSPTLPKVAGWG</sequence>
<dbReference type="PROSITE" id="PS51665">
    <property type="entry name" value="ENKURIN"/>
    <property type="match status" value="1"/>
</dbReference>
<dbReference type="InParanoid" id="H2SLX9"/>
<dbReference type="PANTHER" id="PTHR21490">
    <property type="entry name" value="ENKURIN-RELATED"/>
    <property type="match status" value="1"/>
</dbReference>
<evidence type="ECO:0000313" key="8">
    <source>
        <dbReference type="Ensembl" id="ENSTRUP00000013415.3"/>
    </source>
</evidence>
<dbReference type="Pfam" id="PF13864">
    <property type="entry name" value="Enkurin"/>
    <property type="match status" value="1"/>
</dbReference>
<evidence type="ECO:0000256" key="5">
    <source>
        <dbReference type="ARBA" id="ARBA00023273"/>
    </source>
</evidence>
<keyword evidence="6" id="KW-0175">Coiled coil</keyword>
<reference evidence="8" key="2">
    <citation type="submission" date="2025-08" db="UniProtKB">
        <authorList>
            <consortium name="Ensembl"/>
        </authorList>
    </citation>
    <scope>IDENTIFICATION</scope>
</reference>
<dbReference type="InterPro" id="IPR052102">
    <property type="entry name" value="Enkurin_domain-protein"/>
</dbReference>
<evidence type="ECO:0000256" key="4">
    <source>
        <dbReference type="ARBA" id="ARBA00023212"/>
    </source>
</evidence>
<evidence type="ECO:0000256" key="1">
    <source>
        <dbReference type="ARBA" id="ARBA00004138"/>
    </source>
</evidence>
<evidence type="ECO:0000256" key="2">
    <source>
        <dbReference type="ARBA" id="ARBA00004245"/>
    </source>
</evidence>